<dbReference type="Gene3D" id="3.20.20.370">
    <property type="entry name" value="Glycoside hydrolase/deacetylase"/>
    <property type="match status" value="1"/>
</dbReference>
<dbReference type="InterPro" id="IPR023854">
    <property type="entry name" value="PGA_deacetylase_PgaB"/>
</dbReference>
<dbReference type="EMBL" id="JWJD01000001">
    <property type="protein sequence ID" value="KIH77980.1"/>
    <property type="molecule type" value="Genomic_DNA"/>
</dbReference>
<dbReference type="PANTHER" id="PTHR34216">
    <property type="match status" value="1"/>
</dbReference>
<dbReference type="Proteomes" id="UP000035068">
    <property type="component" value="Unassembled WGS sequence"/>
</dbReference>
<keyword evidence="4" id="KW-1185">Reference proteome</keyword>
<dbReference type="NCBIfam" id="TIGR03938">
    <property type="entry name" value="deacetyl_PgaB"/>
    <property type="match status" value="1"/>
</dbReference>
<dbReference type="InterPro" id="IPR051398">
    <property type="entry name" value="Polysacch_Deacetylase"/>
</dbReference>
<dbReference type="InterPro" id="IPR011330">
    <property type="entry name" value="Glyco_hydro/deAcase_b/a-brl"/>
</dbReference>
<dbReference type="SUPFAM" id="SSF88713">
    <property type="entry name" value="Glycoside hydrolase/deacetylase"/>
    <property type="match status" value="1"/>
</dbReference>
<dbReference type="CDD" id="cd10964">
    <property type="entry name" value="CE4_PgaB_5s"/>
    <property type="match status" value="1"/>
</dbReference>
<organism evidence="3 4">
    <name type="scientific">Geoalkalibacter ferrihydriticus DSM 17813</name>
    <dbReference type="NCBI Taxonomy" id="1121915"/>
    <lineage>
        <taxon>Bacteria</taxon>
        <taxon>Pseudomonadati</taxon>
        <taxon>Thermodesulfobacteriota</taxon>
        <taxon>Desulfuromonadia</taxon>
        <taxon>Desulfuromonadales</taxon>
        <taxon>Geoalkalibacteraceae</taxon>
        <taxon>Geoalkalibacter</taxon>
    </lineage>
</organism>
<evidence type="ECO:0000313" key="3">
    <source>
        <dbReference type="EMBL" id="KIH77980.1"/>
    </source>
</evidence>
<evidence type="ECO:0000256" key="1">
    <source>
        <dbReference type="ARBA" id="ARBA00022729"/>
    </source>
</evidence>
<dbReference type="GO" id="GO:0043708">
    <property type="term" value="P:cell adhesion involved in biofilm formation"/>
    <property type="evidence" value="ECO:0007669"/>
    <property type="project" value="InterPro"/>
</dbReference>
<name>A0A0C2HT40_9BACT</name>
<dbReference type="Pfam" id="PF14883">
    <property type="entry name" value="GHL13"/>
    <property type="match status" value="1"/>
</dbReference>
<dbReference type="InterPro" id="IPR002509">
    <property type="entry name" value="NODB_dom"/>
</dbReference>
<feature type="domain" description="NodB homology" evidence="2">
    <location>
        <begin position="87"/>
        <end position="333"/>
    </location>
</feature>
<dbReference type="AlphaFoldDB" id="A0A0C2HT40"/>
<sequence>METMIMRNLILAWVFIGLALAVPARAGDFIVLCYHDVQRSLDDPDGMSVTLDSLIAQFSWLEENGYRVLSIDDLLRAQQAEHPLPDKTVMLTFDDGYTSFYTKVFPLLKAFEFPAVLAVVGGWTEVPEGSLVDYGDKQVPRERFMSWEQLREVAASGLVEIASHSYDLHHGVLANPQGNEQPAMTARRYDAERDRYESAAAYEARLRADFAHNAALFEKHLGARPRVMVWPYGKYNRLAQDLAAEFGMPIALTLDTGPNDPKELGAVRRVLLMNDPPLANFVWQMHNPLWQRPEPVRVMHVDLDYVYDPDPAQQETNLGLLLDRVLQMGVNTVYLQAFADPDGDGVADALYFPNRHLPVRADLFNRVAWQLQTRTGVKVYAWMPVLAFTLGETRDQVQSWQADGPAAPDPEQYRRLSPFAPDALRLVEEIYEDLATHAAFSGILFHDDALLSDFEDAHPAALAAYAAAGLPEDIGAIRADPALQRRWTRLKMQTLHTFTGRLAQRVRDWRPDLKTARNLFALPVLERASESWFAQSLPRFLEHYDYTAIMAMPYMEGAEDPEAWLTELVRRIAETPGALDKVVFELQSVDWRHDNAPVPSSVLAQYMRLLAREGAKHYGYYPDDFFNNQPGVEELRPLMSLRTYPYLP</sequence>
<dbReference type="PANTHER" id="PTHR34216:SF7">
    <property type="entry name" value="POLY-BETA-1,6-N-ACETYL-D-GLUCOSAMINE N-DEACETYLASE"/>
    <property type="match status" value="1"/>
</dbReference>
<dbReference type="Pfam" id="PF01522">
    <property type="entry name" value="Polysacc_deac_1"/>
    <property type="match status" value="1"/>
</dbReference>
<dbReference type="GO" id="GO:0005975">
    <property type="term" value="P:carbohydrate metabolic process"/>
    <property type="evidence" value="ECO:0007669"/>
    <property type="project" value="InterPro"/>
</dbReference>
<comment type="caution">
    <text evidence="3">The sequence shown here is derived from an EMBL/GenBank/DDBJ whole genome shotgun (WGS) entry which is preliminary data.</text>
</comment>
<dbReference type="GO" id="GO:0016810">
    <property type="term" value="F:hydrolase activity, acting on carbon-nitrogen (but not peptide) bonds"/>
    <property type="evidence" value="ECO:0007669"/>
    <property type="project" value="InterPro"/>
</dbReference>
<proteinExistence type="predicted"/>
<protein>
    <recommendedName>
        <fullName evidence="2">NodB homology domain-containing protein</fullName>
    </recommendedName>
</protein>
<evidence type="ECO:0000313" key="4">
    <source>
        <dbReference type="Proteomes" id="UP000035068"/>
    </source>
</evidence>
<accession>A0A0C2HT40</accession>
<gene>
    <name evidence="3" type="ORF">GFER_05080</name>
</gene>
<evidence type="ECO:0000259" key="2">
    <source>
        <dbReference type="PROSITE" id="PS51677"/>
    </source>
</evidence>
<dbReference type="InterPro" id="IPR032772">
    <property type="entry name" value="PGA_deacetylase_PgaB_C"/>
</dbReference>
<dbReference type="Gene3D" id="3.20.20.80">
    <property type="entry name" value="Glycosidases"/>
    <property type="match status" value="1"/>
</dbReference>
<keyword evidence="1" id="KW-0732">Signal</keyword>
<dbReference type="PROSITE" id="PS51677">
    <property type="entry name" value="NODB"/>
    <property type="match status" value="1"/>
</dbReference>
<reference evidence="3 4" key="1">
    <citation type="submission" date="2014-12" db="EMBL/GenBank/DDBJ databases">
        <title>Genomes of Geoalkalibacter ferrihydriticus and Geoalkalibacter subterraneus, two haloalkaliphilic metal-reducing members of the Geobacteraceae.</title>
        <authorList>
            <person name="Badalamenti J.P."/>
            <person name="Torres C.I."/>
            <person name="Krajmalnik-Brown R."/>
            <person name="Bond D.R."/>
        </authorList>
    </citation>
    <scope>NUCLEOTIDE SEQUENCE [LARGE SCALE GENOMIC DNA]</scope>
    <source>
        <strain evidence="3 4">DSM 17813</strain>
    </source>
</reference>